<dbReference type="Proteomes" id="UP001281761">
    <property type="component" value="Unassembled WGS sequence"/>
</dbReference>
<proteinExistence type="predicted"/>
<name>A0ABQ9XWZ8_9EUKA</name>
<feature type="region of interest" description="Disordered" evidence="2">
    <location>
        <begin position="1"/>
        <end position="50"/>
    </location>
</feature>
<feature type="coiled-coil region" evidence="1">
    <location>
        <begin position="415"/>
        <end position="456"/>
    </location>
</feature>
<keyword evidence="4" id="KW-1185">Reference proteome</keyword>
<dbReference type="PANTHER" id="PTHR31432:SF0">
    <property type="entry name" value="INTRAFLAGELLAR TRANSPORT PROTEIN 74 HOMOLOG"/>
    <property type="match status" value="1"/>
</dbReference>
<dbReference type="EMBL" id="JARBJD010000060">
    <property type="protein sequence ID" value="KAK2956009.1"/>
    <property type="molecule type" value="Genomic_DNA"/>
</dbReference>
<protein>
    <submittedName>
        <fullName evidence="3">Intraflagellar transport protein 74</fullName>
    </submittedName>
</protein>
<accession>A0ABQ9XWZ8</accession>
<evidence type="ECO:0000313" key="4">
    <source>
        <dbReference type="Proteomes" id="UP001281761"/>
    </source>
</evidence>
<comment type="caution">
    <text evidence="3">The sequence shown here is derived from an EMBL/GenBank/DDBJ whole genome shotgun (WGS) entry which is preliminary data.</text>
</comment>
<feature type="coiled-coil region" evidence="1">
    <location>
        <begin position="302"/>
        <end position="377"/>
    </location>
</feature>
<reference evidence="3 4" key="1">
    <citation type="journal article" date="2022" name="bioRxiv">
        <title>Genomics of Preaxostyla Flagellates Illuminates Evolutionary Transitions and the Path Towards Mitochondrial Loss.</title>
        <authorList>
            <person name="Novak L.V.F."/>
            <person name="Treitli S.C."/>
            <person name="Pyrih J."/>
            <person name="Halakuc P."/>
            <person name="Pipaliya S.V."/>
            <person name="Vacek V."/>
            <person name="Brzon O."/>
            <person name="Soukal P."/>
            <person name="Eme L."/>
            <person name="Dacks J.B."/>
            <person name="Karnkowska A."/>
            <person name="Elias M."/>
            <person name="Hampl V."/>
        </authorList>
    </citation>
    <scope>NUCLEOTIDE SEQUENCE [LARGE SCALE GENOMIC DNA]</scope>
    <source>
        <strain evidence="3">NAU3</strain>
        <tissue evidence="3">Gut</tissue>
    </source>
</reference>
<organism evidence="3 4">
    <name type="scientific">Blattamonas nauphoetae</name>
    <dbReference type="NCBI Taxonomy" id="2049346"/>
    <lineage>
        <taxon>Eukaryota</taxon>
        <taxon>Metamonada</taxon>
        <taxon>Preaxostyla</taxon>
        <taxon>Oxymonadida</taxon>
        <taxon>Blattamonas</taxon>
    </lineage>
</organism>
<evidence type="ECO:0000313" key="3">
    <source>
        <dbReference type="EMBL" id="KAK2956009.1"/>
    </source>
</evidence>
<dbReference type="PANTHER" id="PTHR31432">
    <property type="entry name" value="INTRAFLAGELLAR TRANSPORT PROTEIN 74 HOMOLOG"/>
    <property type="match status" value="1"/>
</dbReference>
<dbReference type="InterPro" id="IPR029602">
    <property type="entry name" value="IFT74"/>
</dbReference>
<feature type="coiled-coil region" evidence="1">
    <location>
        <begin position="68"/>
        <end position="276"/>
    </location>
</feature>
<feature type="coiled-coil region" evidence="1">
    <location>
        <begin position="509"/>
        <end position="559"/>
    </location>
</feature>
<gene>
    <name evidence="3" type="ORF">BLNAU_8985</name>
</gene>
<keyword evidence="1" id="KW-0175">Coiled coil</keyword>
<evidence type="ECO:0000256" key="2">
    <source>
        <dbReference type="SAM" id="MobiDB-lite"/>
    </source>
</evidence>
<sequence length="613" mass="70390">MNRPGTANRLNSTGLARPPSSGGRQKARNDMKSTGMIGIGPERIASGTGIGGPRKGAIDNLPEANAYAVRIRNKISEINEEINRLQQDMDERQDDPMKQQKLRKQIQEQSVYNKSLKDQLADLTTVNELAQERVYLGGFNDQDVRQFVKQRKDEISALNSKNERLSDSIDEVFSKREQLETENHDLEQELSDRQMQLEEKLSDLSPKQQDDYHDLVEEREHLEEEKASLQSQQESNTIRIRRAQAELGSDVVKKRLLNLRQELERFERQRDELGAERGEGSKMPKEISRLNAQLNIHPDDTKETIQKKVKDNNAKIKEFQRQVKTYEQSIAQLRQQLMLVGAEETEHESREEKMKKMDDLRNNERELDANLASFDQEMENEHEIKISTQQMVVALLMHISQGLKNSTAVITPEQVQQLQQDLDFKKKLVDDTKDTKQELDRELAQAKDDLEKIKSLELSINDQLDALGRETREAEEQSRVYADIDGVKAKYKQLAVDFQREEKGTSKRIQSTRLEVQNEKADFAELENEVKKDKACIQLDTVEKKISNLFQIVNELQQVLIVSERESSFQRVRADCMTLVNQMNALHVKAATEDPTSITTSAAIASTQQEPLI</sequence>
<evidence type="ECO:0000256" key="1">
    <source>
        <dbReference type="SAM" id="Coils"/>
    </source>
</evidence>